<feature type="compositionally biased region" description="Polar residues" evidence="1">
    <location>
        <begin position="840"/>
        <end position="855"/>
    </location>
</feature>
<reference evidence="4" key="1">
    <citation type="submission" date="2021-01" db="EMBL/GenBank/DDBJ databases">
        <authorList>
            <person name="Lovell J.T."/>
            <person name="Bentley N."/>
            <person name="Bhattarai G."/>
            <person name="Jenkins J.W."/>
            <person name="Sreedasyam A."/>
            <person name="Alarcon Y."/>
            <person name="Bock C."/>
            <person name="Boston L."/>
            <person name="Carlson J."/>
            <person name="Cervantes K."/>
            <person name="Clermont K."/>
            <person name="Krom N."/>
            <person name="Kubenka K."/>
            <person name="Mamidi S."/>
            <person name="Mattison C."/>
            <person name="Monteros M."/>
            <person name="Pisani C."/>
            <person name="Plott C."/>
            <person name="Rajasekar S."/>
            <person name="Rhein H.S."/>
            <person name="Rohla C."/>
            <person name="Song M."/>
            <person name="Hilaire R.S."/>
            <person name="Shu S."/>
            <person name="Wells L."/>
            <person name="Wang X."/>
            <person name="Webber J."/>
            <person name="Heerema R.J."/>
            <person name="Klein P."/>
            <person name="Conner P."/>
            <person name="Grauke L."/>
            <person name="Grimwood J."/>
            <person name="Schmutz J."/>
            <person name="Randall J.J."/>
        </authorList>
    </citation>
    <scope>NUCLEOTIDE SEQUENCE</scope>
    <source>
        <tissue evidence="4">Leaf</tissue>
    </source>
</reference>
<evidence type="ECO:0000259" key="2">
    <source>
        <dbReference type="Pfam" id="PF11331"/>
    </source>
</evidence>
<comment type="caution">
    <text evidence="4">The sequence shown here is derived from an EMBL/GenBank/DDBJ whole genome shotgun (WGS) entry which is preliminary data.</text>
</comment>
<sequence>MSTKMTSGLTTKLRLVRCPKCRQLLPELPDHPVYKCGGCGTILQAKNQPNDVKITKSGLNETDNPQTNALDLVTEDKESGSSMHTDTVPSTGECSLDQNNVGDPRQSGYCRSEHLEGINLLNEGQNKEWDRCQLRDCNGEQLGGIIHLSNNDQGNEDDATESCDSTIKQPEDSIEECLATDLAPPENAESLPIVGSNLEVKANDGGLLLAGANSEVDINEGDSNIKISNTNNKVATMGSTSIVTHHMAARESISSDTPTSSPNEQLEQPQKNVHVFDRVRSTDTLETREFANPSSELSGGLLDISKSPTTISYYAYEGSVSSYDGTDDQFPERPRHLSRSTCKVANFVHSEERNRKDNFLVDSLMNCHPYLKEDGILSSTKKHSANRCGKWDQDELLEPKLHGHPVRNWRRRDRENYPSRVPFYGRGSLAGYEIGGPSNQVHNQFHRNSSFQSSDKSDYLEQDKLKLLRIVSELQDELNRRCYLNGKADGRVNTWKENHISTYNDHEAPVGELYNELNYPRFPRRGKSGGNWLEQRNFSCVRFSGEATSSRHGVHHSCLHCHPQDWQCSVQLPPQSILGNNQDLCGLHPGHKCYNPSYRSCPSSPHGYADSEFPMCSRDVKSEEQRHRDREVKKRHSAKQHFRPIAGGAPIISCYNCLSPLQIPADFLLFRKRFHWLRCGACSELLKFSLQNRTHLVPHALNAFCVPPPSEVGDYSDDGNRRLVSASHANASPYADPVSCSDDYGLSYCKSGSTEGDPVPFTSSHAIPGIADQRNMLSDPSKPVHERKESIGKRPQNKYKNSVETFDPAGLSSNMSKAEKLSSEIKPMSSSPLHRLMGYSSPSEVITGSRPSGME</sequence>
<evidence type="ECO:0000259" key="3">
    <source>
        <dbReference type="Pfam" id="PF22910"/>
    </source>
</evidence>
<evidence type="ECO:0000313" key="4">
    <source>
        <dbReference type="EMBL" id="KAG6735202.1"/>
    </source>
</evidence>
<feature type="compositionally biased region" description="Polar residues" evidence="1">
    <location>
        <begin position="80"/>
        <end position="99"/>
    </location>
</feature>
<evidence type="ECO:0008006" key="6">
    <source>
        <dbReference type="Google" id="ProtNLM"/>
    </source>
</evidence>
<dbReference type="EMBL" id="CM031825">
    <property type="protein sequence ID" value="KAG6735202.1"/>
    <property type="molecule type" value="Genomic_DNA"/>
</dbReference>
<gene>
    <name evidence="4" type="ORF">I3842_01G310100</name>
</gene>
<feature type="region of interest" description="Disordered" evidence="1">
    <location>
        <begin position="77"/>
        <end position="99"/>
    </location>
</feature>
<organism evidence="4 5">
    <name type="scientific">Carya illinoinensis</name>
    <name type="common">Pecan</name>
    <dbReference type="NCBI Taxonomy" id="32201"/>
    <lineage>
        <taxon>Eukaryota</taxon>
        <taxon>Viridiplantae</taxon>
        <taxon>Streptophyta</taxon>
        <taxon>Embryophyta</taxon>
        <taxon>Tracheophyta</taxon>
        <taxon>Spermatophyta</taxon>
        <taxon>Magnoliopsida</taxon>
        <taxon>eudicotyledons</taxon>
        <taxon>Gunneridae</taxon>
        <taxon>Pentapetalae</taxon>
        <taxon>rosids</taxon>
        <taxon>fabids</taxon>
        <taxon>Fagales</taxon>
        <taxon>Juglandaceae</taxon>
        <taxon>Carya</taxon>
    </lineage>
</organism>
<feature type="region of interest" description="Disordered" evidence="1">
    <location>
        <begin position="250"/>
        <end position="269"/>
    </location>
</feature>
<dbReference type="InterPro" id="IPR055126">
    <property type="entry name" value="EDR4-like_N"/>
</dbReference>
<dbReference type="PANTHER" id="PTHR31105:SF38">
    <property type="entry name" value="PROTEIN ENHANCED DISEASE RESISTANCE 4"/>
    <property type="match status" value="1"/>
</dbReference>
<evidence type="ECO:0000313" key="5">
    <source>
        <dbReference type="Proteomes" id="UP000811246"/>
    </source>
</evidence>
<dbReference type="AlphaFoldDB" id="A0A922KHY4"/>
<evidence type="ECO:0000256" key="1">
    <source>
        <dbReference type="SAM" id="MobiDB-lite"/>
    </source>
</evidence>
<dbReference type="InterPro" id="IPR040244">
    <property type="entry name" value="EDR4-like"/>
</dbReference>
<dbReference type="Proteomes" id="UP000811246">
    <property type="component" value="Chromosome 1"/>
</dbReference>
<dbReference type="Pfam" id="PF11331">
    <property type="entry name" value="Zn_ribbon_12"/>
    <property type="match status" value="1"/>
</dbReference>
<name>A0A922KHY4_CARIL</name>
<feature type="region of interest" description="Disordered" evidence="1">
    <location>
        <begin position="759"/>
        <end position="855"/>
    </location>
</feature>
<protein>
    <recommendedName>
        <fullName evidence="6">Zinc-ribbon domain-containing protein</fullName>
    </recommendedName>
</protein>
<dbReference type="PANTHER" id="PTHR31105">
    <property type="entry name" value="EXTRA-LARGE G-PROTEIN-LIKE"/>
    <property type="match status" value="1"/>
</dbReference>
<feature type="compositionally biased region" description="Polar residues" evidence="1">
    <location>
        <begin position="252"/>
        <end position="269"/>
    </location>
</feature>
<accession>A0A922KHY4</accession>
<proteinExistence type="predicted"/>
<dbReference type="EMBL" id="CM031825">
    <property type="protein sequence ID" value="KAG6735203.1"/>
    <property type="molecule type" value="Genomic_DNA"/>
</dbReference>
<dbReference type="InterPro" id="IPR021480">
    <property type="entry name" value="Zinc_ribbon_12"/>
</dbReference>
<dbReference type="Pfam" id="PF22910">
    <property type="entry name" value="EDR4-like_1st"/>
    <property type="match status" value="1"/>
</dbReference>
<dbReference type="EMBL" id="CM031825">
    <property type="protein sequence ID" value="KAG6735201.1"/>
    <property type="molecule type" value="Genomic_DNA"/>
</dbReference>
<dbReference type="GO" id="GO:1900150">
    <property type="term" value="P:regulation of defense response to fungus"/>
    <property type="evidence" value="ECO:0007669"/>
    <property type="project" value="InterPro"/>
</dbReference>
<feature type="compositionally biased region" description="Basic and acidic residues" evidence="1">
    <location>
        <begin position="782"/>
        <end position="792"/>
    </location>
</feature>
<feature type="domain" description="Probable zinc-ribbon" evidence="2">
    <location>
        <begin position="646"/>
        <end position="690"/>
    </location>
</feature>
<feature type="domain" description="Enhanced disease resistance 4-like N-terminal" evidence="3">
    <location>
        <begin position="12"/>
        <end position="45"/>
    </location>
</feature>